<evidence type="ECO:0000256" key="1">
    <source>
        <dbReference type="SAM" id="Phobius"/>
    </source>
</evidence>
<name>A0A8B5Y8I1_BACLI</name>
<comment type="caution">
    <text evidence="2">The sequence shown here is derived from an EMBL/GenBank/DDBJ whole genome shotgun (WGS) entry which is preliminary data.</text>
</comment>
<gene>
    <name evidence="2" type="ORF">CHCC16736_1402</name>
</gene>
<accession>A0A8B5Y8I1</accession>
<dbReference type="Proteomes" id="UP000435910">
    <property type="component" value="Unassembled WGS sequence"/>
</dbReference>
<proteinExistence type="predicted"/>
<dbReference type="EMBL" id="NILC01000028">
    <property type="protein sequence ID" value="TWL23694.1"/>
    <property type="molecule type" value="Genomic_DNA"/>
</dbReference>
<evidence type="ECO:0000313" key="2">
    <source>
        <dbReference type="EMBL" id="TWL23694.1"/>
    </source>
</evidence>
<keyword evidence="1" id="KW-1133">Transmembrane helix</keyword>
<sequence length="39" mass="4540">MSLMNLSFKIYDEIFFGIFGIVITIDLSTGEKVKKKKRK</sequence>
<keyword evidence="1" id="KW-0812">Transmembrane</keyword>
<organism evidence="2 3">
    <name type="scientific">Bacillus licheniformis</name>
    <dbReference type="NCBI Taxonomy" id="1402"/>
    <lineage>
        <taxon>Bacteria</taxon>
        <taxon>Bacillati</taxon>
        <taxon>Bacillota</taxon>
        <taxon>Bacilli</taxon>
        <taxon>Bacillales</taxon>
        <taxon>Bacillaceae</taxon>
        <taxon>Bacillus</taxon>
    </lineage>
</organism>
<dbReference type="AlphaFoldDB" id="A0A8B5Y8I1"/>
<keyword evidence="1" id="KW-0472">Membrane</keyword>
<feature type="transmembrane region" description="Helical" evidence="1">
    <location>
        <begin position="14"/>
        <end position="30"/>
    </location>
</feature>
<reference evidence="2 3" key="1">
    <citation type="submission" date="2019-06" db="EMBL/GenBank/DDBJ databases">
        <title>Genome sequence analysis of &gt;100 Bacillus licheniformis strains suggests intrinsic resistance to this species.</title>
        <authorList>
            <person name="Wels M."/>
            <person name="Siezen R.J."/>
            <person name="Johansen E."/>
            <person name="Stuer-Lauridsen B."/>
            <person name="Bjerre K."/>
            <person name="Nielsen B.K.K."/>
        </authorList>
    </citation>
    <scope>NUCLEOTIDE SEQUENCE [LARGE SCALE GENOMIC DNA]</scope>
    <source>
        <strain evidence="2 3">BAC-16736</strain>
    </source>
</reference>
<evidence type="ECO:0000313" key="3">
    <source>
        <dbReference type="Proteomes" id="UP000435910"/>
    </source>
</evidence>
<protein>
    <submittedName>
        <fullName evidence="2">Uncharacterized protein</fullName>
    </submittedName>
</protein>